<name>A0ABW8ARW0_9ACTN</name>
<organism evidence="1 2">
    <name type="scientific">Spongisporangium articulatum</name>
    <dbReference type="NCBI Taxonomy" id="3362603"/>
    <lineage>
        <taxon>Bacteria</taxon>
        <taxon>Bacillati</taxon>
        <taxon>Actinomycetota</taxon>
        <taxon>Actinomycetes</taxon>
        <taxon>Kineosporiales</taxon>
        <taxon>Kineosporiaceae</taxon>
        <taxon>Spongisporangium</taxon>
    </lineage>
</organism>
<gene>
    <name evidence="1" type="ORF">ACIB24_14880</name>
</gene>
<dbReference type="EMBL" id="JBITLV010000004">
    <property type="protein sequence ID" value="MFI7588351.1"/>
    <property type="molecule type" value="Genomic_DNA"/>
</dbReference>
<comment type="caution">
    <text evidence="1">The sequence shown here is derived from an EMBL/GenBank/DDBJ whole genome shotgun (WGS) entry which is preliminary data.</text>
</comment>
<accession>A0ABW8ARW0</accession>
<dbReference type="RefSeq" id="WP_398281750.1">
    <property type="nucleotide sequence ID" value="NZ_JBITLV010000004.1"/>
</dbReference>
<keyword evidence="2" id="KW-1185">Reference proteome</keyword>
<evidence type="ECO:0000313" key="1">
    <source>
        <dbReference type="EMBL" id="MFI7588351.1"/>
    </source>
</evidence>
<dbReference type="Proteomes" id="UP001612915">
    <property type="component" value="Unassembled WGS sequence"/>
</dbReference>
<protein>
    <submittedName>
        <fullName evidence="1">Uncharacterized protein</fullName>
    </submittedName>
</protein>
<reference evidence="1 2" key="1">
    <citation type="submission" date="2024-10" db="EMBL/GenBank/DDBJ databases">
        <title>The Natural Products Discovery Center: Release of the First 8490 Sequenced Strains for Exploring Actinobacteria Biosynthetic Diversity.</title>
        <authorList>
            <person name="Kalkreuter E."/>
            <person name="Kautsar S.A."/>
            <person name="Yang D."/>
            <person name="Bader C.D."/>
            <person name="Teijaro C.N."/>
            <person name="Fluegel L."/>
            <person name="Davis C.M."/>
            <person name="Simpson J.R."/>
            <person name="Lauterbach L."/>
            <person name="Steele A.D."/>
            <person name="Gui C."/>
            <person name="Meng S."/>
            <person name="Li G."/>
            <person name="Viehrig K."/>
            <person name="Ye F."/>
            <person name="Su P."/>
            <person name="Kiefer A.F."/>
            <person name="Nichols A."/>
            <person name="Cepeda A.J."/>
            <person name="Yan W."/>
            <person name="Fan B."/>
            <person name="Jiang Y."/>
            <person name="Adhikari A."/>
            <person name="Zheng C.-J."/>
            <person name="Schuster L."/>
            <person name="Cowan T.M."/>
            <person name="Smanski M.J."/>
            <person name="Chevrette M.G."/>
            <person name="De Carvalho L.P.S."/>
            <person name="Shen B."/>
        </authorList>
    </citation>
    <scope>NUCLEOTIDE SEQUENCE [LARGE SCALE GENOMIC DNA]</scope>
    <source>
        <strain evidence="1 2">NPDC049639</strain>
    </source>
</reference>
<proteinExistence type="predicted"/>
<evidence type="ECO:0000313" key="2">
    <source>
        <dbReference type="Proteomes" id="UP001612915"/>
    </source>
</evidence>
<sequence>MAERDVPPLEERVVTDYSTLPPGYLEYLQRKMDEDTEQRAS</sequence>